<feature type="non-terminal residue" evidence="1">
    <location>
        <position position="114"/>
    </location>
</feature>
<reference evidence="1 2" key="1">
    <citation type="submission" date="2024-02" db="EMBL/GenBank/DDBJ databases">
        <authorList>
            <person name="Chen Y."/>
            <person name="Shah S."/>
            <person name="Dougan E. K."/>
            <person name="Thang M."/>
            <person name="Chan C."/>
        </authorList>
    </citation>
    <scope>NUCLEOTIDE SEQUENCE [LARGE SCALE GENOMIC DNA]</scope>
</reference>
<proteinExistence type="predicted"/>
<organism evidence="1 2">
    <name type="scientific">Durusdinium trenchii</name>
    <dbReference type="NCBI Taxonomy" id="1381693"/>
    <lineage>
        <taxon>Eukaryota</taxon>
        <taxon>Sar</taxon>
        <taxon>Alveolata</taxon>
        <taxon>Dinophyceae</taxon>
        <taxon>Suessiales</taxon>
        <taxon>Symbiodiniaceae</taxon>
        <taxon>Durusdinium</taxon>
    </lineage>
</organism>
<dbReference type="Proteomes" id="UP001642464">
    <property type="component" value="Unassembled WGS sequence"/>
</dbReference>
<name>A0ABP0QJW5_9DINO</name>
<dbReference type="EMBL" id="CAXAMM010039708">
    <property type="protein sequence ID" value="CAK9088518.1"/>
    <property type="molecule type" value="Genomic_DNA"/>
</dbReference>
<accession>A0ABP0QJW5</accession>
<evidence type="ECO:0000313" key="1">
    <source>
        <dbReference type="EMBL" id="CAK9088518.1"/>
    </source>
</evidence>
<comment type="caution">
    <text evidence="1">The sequence shown here is derived from an EMBL/GenBank/DDBJ whole genome shotgun (WGS) entry which is preliminary data.</text>
</comment>
<keyword evidence="2" id="KW-1185">Reference proteome</keyword>
<protein>
    <submittedName>
        <fullName evidence="1">Uncharacterized protein</fullName>
    </submittedName>
</protein>
<sequence>MDVLESQLECISQTYVKNGIRGLFAGLVPGFCPVIDARSFVVGDVLDYGAEWLTVTPHWFQPGVGFSKPDEEKKLTICMPDVCHRGLHMCPGIQVMCSGRRVGAFDEDKINLDD</sequence>
<evidence type="ECO:0000313" key="2">
    <source>
        <dbReference type="Proteomes" id="UP001642464"/>
    </source>
</evidence>
<gene>
    <name evidence="1" type="ORF">SCF082_LOCUS41804</name>
</gene>